<evidence type="ECO:0000256" key="3">
    <source>
        <dbReference type="ARBA" id="ARBA00023125"/>
    </source>
</evidence>
<proteinExistence type="predicted"/>
<keyword evidence="1" id="KW-0678">Repressor</keyword>
<keyword evidence="3" id="KW-0238">DNA-binding</keyword>
<dbReference type="GO" id="GO:0000976">
    <property type="term" value="F:transcription cis-regulatory region binding"/>
    <property type="evidence" value="ECO:0007669"/>
    <property type="project" value="TreeGrafter"/>
</dbReference>
<dbReference type="PATRIC" id="fig|1133569.4.peg.462"/>
<dbReference type="eggNOG" id="COG1609">
    <property type="taxonomic scope" value="Bacteria"/>
</dbReference>
<keyword evidence="2" id="KW-0805">Transcription regulation</keyword>
<comment type="caution">
    <text evidence="6">The sequence shown here is derived from an EMBL/GenBank/DDBJ whole genome shotgun (WGS) entry which is preliminary data.</text>
</comment>
<dbReference type="EMBL" id="AYYX01000143">
    <property type="protein sequence ID" value="KRM82289.1"/>
    <property type="molecule type" value="Genomic_DNA"/>
</dbReference>
<organism evidence="6 7">
    <name type="scientific">Liquorilactobacillus vini DSM 20605</name>
    <dbReference type="NCBI Taxonomy" id="1133569"/>
    <lineage>
        <taxon>Bacteria</taxon>
        <taxon>Bacillati</taxon>
        <taxon>Bacillota</taxon>
        <taxon>Bacilli</taxon>
        <taxon>Lactobacillales</taxon>
        <taxon>Lactobacillaceae</taxon>
        <taxon>Liquorilactobacillus</taxon>
    </lineage>
</organism>
<dbReference type="InterPro" id="IPR046335">
    <property type="entry name" value="LacI/GalR-like_sensor"/>
</dbReference>
<dbReference type="GO" id="GO:0003700">
    <property type="term" value="F:DNA-binding transcription factor activity"/>
    <property type="evidence" value="ECO:0007669"/>
    <property type="project" value="TreeGrafter"/>
</dbReference>
<dbReference type="CDD" id="cd01392">
    <property type="entry name" value="HTH_LacI"/>
    <property type="match status" value="1"/>
</dbReference>
<dbReference type="PROSITE" id="PS50932">
    <property type="entry name" value="HTH_LACI_2"/>
    <property type="match status" value="1"/>
</dbReference>
<gene>
    <name evidence="6" type="ORF">FD21_GL000434</name>
</gene>
<dbReference type="InterPro" id="IPR000843">
    <property type="entry name" value="HTH_LacI"/>
</dbReference>
<dbReference type="PANTHER" id="PTHR30146">
    <property type="entry name" value="LACI-RELATED TRANSCRIPTIONAL REPRESSOR"/>
    <property type="match status" value="1"/>
</dbReference>
<evidence type="ECO:0000313" key="6">
    <source>
        <dbReference type="EMBL" id="KRM82289.1"/>
    </source>
</evidence>
<dbReference type="SUPFAM" id="SSF53822">
    <property type="entry name" value="Periplasmic binding protein-like I"/>
    <property type="match status" value="1"/>
</dbReference>
<dbReference type="PANTHER" id="PTHR30146:SF148">
    <property type="entry name" value="HTH-TYPE TRANSCRIPTIONAL REPRESSOR PURR-RELATED"/>
    <property type="match status" value="1"/>
</dbReference>
<protein>
    <recommendedName>
        <fullName evidence="5">HTH lacI-type domain-containing protein</fullName>
    </recommendedName>
</protein>
<dbReference type="Gene3D" id="3.40.50.2300">
    <property type="match status" value="2"/>
</dbReference>
<keyword evidence="7" id="KW-1185">Reference proteome</keyword>
<evidence type="ECO:0000256" key="1">
    <source>
        <dbReference type="ARBA" id="ARBA00022491"/>
    </source>
</evidence>
<name>A0A0R2BSD3_9LACO</name>
<accession>A0A0R2BSD3</accession>
<dbReference type="Gene3D" id="1.10.260.40">
    <property type="entry name" value="lambda repressor-like DNA-binding domains"/>
    <property type="match status" value="1"/>
</dbReference>
<reference evidence="6 7" key="1">
    <citation type="journal article" date="2015" name="Genome Announc.">
        <title>Expanding the biotechnology potential of lactobacilli through comparative genomics of 213 strains and associated genera.</title>
        <authorList>
            <person name="Sun Z."/>
            <person name="Harris H.M."/>
            <person name="McCann A."/>
            <person name="Guo C."/>
            <person name="Argimon S."/>
            <person name="Zhang W."/>
            <person name="Yang X."/>
            <person name="Jeffery I.B."/>
            <person name="Cooney J.C."/>
            <person name="Kagawa T.F."/>
            <person name="Liu W."/>
            <person name="Song Y."/>
            <person name="Salvetti E."/>
            <person name="Wrobel A."/>
            <person name="Rasinkangas P."/>
            <person name="Parkhill J."/>
            <person name="Rea M.C."/>
            <person name="O'Sullivan O."/>
            <person name="Ritari J."/>
            <person name="Douillard F.P."/>
            <person name="Paul Ross R."/>
            <person name="Yang R."/>
            <person name="Briner A.E."/>
            <person name="Felis G.E."/>
            <person name="de Vos W.M."/>
            <person name="Barrangou R."/>
            <person name="Klaenhammer T.R."/>
            <person name="Caufield P.W."/>
            <person name="Cui Y."/>
            <person name="Zhang H."/>
            <person name="O'Toole P.W."/>
        </authorList>
    </citation>
    <scope>NUCLEOTIDE SEQUENCE [LARGE SCALE GENOMIC DNA]</scope>
    <source>
        <strain evidence="6 7">DSM 20605</strain>
    </source>
</reference>
<evidence type="ECO:0000256" key="4">
    <source>
        <dbReference type="ARBA" id="ARBA00023163"/>
    </source>
</evidence>
<dbReference type="AlphaFoldDB" id="A0A0R2BSD3"/>
<evidence type="ECO:0000259" key="5">
    <source>
        <dbReference type="PROSITE" id="PS50932"/>
    </source>
</evidence>
<dbReference type="SUPFAM" id="SSF47413">
    <property type="entry name" value="lambda repressor-like DNA-binding domains"/>
    <property type="match status" value="1"/>
</dbReference>
<feature type="domain" description="HTH lacI-type" evidence="5">
    <location>
        <begin position="1"/>
        <end position="51"/>
    </location>
</feature>
<dbReference type="Proteomes" id="UP000051576">
    <property type="component" value="Unassembled WGS sequence"/>
</dbReference>
<dbReference type="STRING" id="1133569.FD21_GL000434"/>
<dbReference type="SMART" id="SM00354">
    <property type="entry name" value="HTH_LACI"/>
    <property type="match status" value="1"/>
</dbReference>
<dbReference type="InterPro" id="IPR010982">
    <property type="entry name" value="Lambda_DNA-bd_dom_sf"/>
</dbReference>
<dbReference type="Pfam" id="PF13377">
    <property type="entry name" value="Peripla_BP_3"/>
    <property type="match status" value="1"/>
</dbReference>
<sequence>MQTIANKLNISKNSVSIALRGKDGVSKETRERVIELANKLDYHYFSRKSKQHDTVIKTFALVSTDFTLELKSFFGVILDELQKIITSKHYKLVIFKISNKEQEKNGLPVELASIKWDGIFVLSFITNDYIKKILSLKIPVILIDYHNSEIESDSILTQNIDGMERGIAYLARRKIKSIGFIGNTNFSPSYYERLIGFYSGIKKYNLQVNENYVITSIPEDHQKDLFNYLASLKKMPDAWVTVNNGYGLAVMSFLHSKGYTIPEDVSILSFDNTDLSRTSHPQMSVIATDLKQMAKEAFSAMNYRLKFPYKSHRQILLLPALIKRESA</sequence>
<dbReference type="Pfam" id="PF00356">
    <property type="entry name" value="LacI"/>
    <property type="match status" value="1"/>
</dbReference>
<dbReference type="InterPro" id="IPR028082">
    <property type="entry name" value="Peripla_BP_I"/>
</dbReference>
<evidence type="ECO:0000313" key="7">
    <source>
        <dbReference type="Proteomes" id="UP000051576"/>
    </source>
</evidence>
<keyword evidence="4" id="KW-0804">Transcription</keyword>
<evidence type="ECO:0000256" key="2">
    <source>
        <dbReference type="ARBA" id="ARBA00023015"/>
    </source>
</evidence>